<dbReference type="PANTHER" id="PTHR12964">
    <property type="entry name" value="NADH-UBIQUINONE OXIDOREDUCTASE B14 SUBUNIT"/>
    <property type="match status" value="1"/>
</dbReference>
<keyword evidence="9" id="KW-0496">Mitochondrion</keyword>
<keyword evidence="5" id="KW-0813">Transport</keyword>
<keyword evidence="7" id="KW-0999">Mitochondrion inner membrane</keyword>
<dbReference type="InterPro" id="IPR016488">
    <property type="entry name" value="NADH_Ub_cplx-1_asu_su-6"/>
</dbReference>
<evidence type="ECO:0000256" key="8">
    <source>
        <dbReference type="ARBA" id="ARBA00022982"/>
    </source>
</evidence>
<evidence type="ECO:0000256" key="6">
    <source>
        <dbReference type="ARBA" id="ARBA00022660"/>
    </source>
</evidence>
<dbReference type="RefSeq" id="XP_015171830.1">
    <property type="nucleotide sequence ID" value="XM_015316344.1"/>
</dbReference>
<feature type="domain" description="Complex 1 LYR protein" evidence="14">
    <location>
        <begin position="26"/>
        <end position="88"/>
    </location>
</feature>
<evidence type="ECO:0000256" key="12">
    <source>
        <dbReference type="ARBA" id="ARBA00032352"/>
    </source>
</evidence>
<evidence type="ECO:0000256" key="2">
    <source>
        <dbReference type="ARBA" id="ARBA00009508"/>
    </source>
</evidence>
<comment type="similarity">
    <text evidence="2">Belongs to the complex I LYR family.</text>
</comment>
<evidence type="ECO:0000256" key="1">
    <source>
        <dbReference type="ARBA" id="ARBA00004443"/>
    </source>
</evidence>
<comment type="function">
    <text evidence="13">Accessory subunit of the mitochondrial membrane respiratory chain NADH dehydrogenase (Complex I), that is believed to be not involved in catalysis. Required for proper complex I assembly. Complex I functions in the transfer of electrons from NADH to the respiratory chain. The immediate electron acceptor for the enzyme is believed to be ubiquinone.</text>
</comment>
<evidence type="ECO:0000256" key="13">
    <source>
        <dbReference type="ARBA" id="ARBA00046116"/>
    </source>
</evidence>
<evidence type="ECO:0000256" key="10">
    <source>
        <dbReference type="ARBA" id="ARBA00023136"/>
    </source>
</evidence>
<evidence type="ECO:0000256" key="11">
    <source>
        <dbReference type="ARBA" id="ARBA00030213"/>
    </source>
</evidence>
<name>A0ABM1HV43_POLDO</name>
<dbReference type="CDD" id="cd20266">
    <property type="entry name" value="Complex1_LYR_NDUFA6_LYRM6"/>
    <property type="match status" value="1"/>
</dbReference>
<evidence type="ECO:0000256" key="9">
    <source>
        <dbReference type="ARBA" id="ARBA00023128"/>
    </source>
</evidence>
<keyword evidence="8" id="KW-0249">Electron transport</keyword>
<reference evidence="16" key="1">
    <citation type="submission" date="2025-08" db="UniProtKB">
        <authorList>
            <consortium name="RefSeq"/>
        </authorList>
    </citation>
    <scope>IDENTIFICATION</scope>
    <source>
        <tissue evidence="16">Whole body</tissue>
    </source>
</reference>
<gene>
    <name evidence="16" type="primary">LOC107064073</name>
</gene>
<dbReference type="PANTHER" id="PTHR12964:SF0">
    <property type="entry name" value="NADH DEHYDROGENASE [UBIQUINONE] 1 ALPHA SUBCOMPLEX SUBUNIT 6"/>
    <property type="match status" value="1"/>
</dbReference>
<dbReference type="InterPro" id="IPR045299">
    <property type="entry name" value="Complex1_LYR_NDUFA6_LYRM6"/>
</dbReference>
<dbReference type="Proteomes" id="UP000694924">
    <property type="component" value="Unplaced"/>
</dbReference>
<evidence type="ECO:0000256" key="4">
    <source>
        <dbReference type="ARBA" id="ARBA00016386"/>
    </source>
</evidence>
<evidence type="ECO:0000259" key="14">
    <source>
        <dbReference type="Pfam" id="PF05347"/>
    </source>
</evidence>
<evidence type="ECO:0000313" key="16">
    <source>
        <dbReference type="RefSeq" id="XP_015171830.1"/>
    </source>
</evidence>
<protein>
    <recommendedName>
        <fullName evidence="4">NADH dehydrogenase [ubiquinone] 1 alpha subcomplex subunit 6</fullName>
    </recommendedName>
    <alternativeName>
        <fullName evidence="11">Complex I-B14</fullName>
    </alternativeName>
    <alternativeName>
        <fullName evidence="12">NADH-ubiquinone oxidoreductase B14 subunit</fullName>
    </alternativeName>
</protein>
<comment type="subunit">
    <text evidence="3">Mammalian complex I is composed of 45 different subunits.</text>
</comment>
<dbReference type="GeneID" id="107064073"/>
<dbReference type="InterPro" id="IPR008011">
    <property type="entry name" value="Complex1_LYR_dom"/>
</dbReference>
<keyword evidence="6" id="KW-0679">Respiratory chain</keyword>
<proteinExistence type="inferred from homology"/>
<organism evidence="15 16">
    <name type="scientific">Polistes dominula</name>
    <name type="common">European paper wasp</name>
    <name type="synonym">Vespa dominula</name>
    <dbReference type="NCBI Taxonomy" id="743375"/>
    <lineage>
        <taxon>Eukaryota</taxon>
        <taxon>Metazoa</taxon>
        <taxon>Ecdysozoa</taxon>
        <taxon>Arthropoda</taxon>
        <taxon>Hexapoda</taxon>
        <taxon>Insecta</taxon>
        <taxon>Pterygota</taxon>
        <taxon>Neoptera</taxon>
        <taxon>Endopterygota</taxon>
        <taxon>Hymenoptera</taxon>
        <taxon>Apocrita</taxon>
        <taxon>Aculeata</taxon>
        <taxon>Vespoidea</taxon>
        <taxon>Vespidae</taxon>
        <taxon>Polistinae</taxon>
        <taxon>Polistini</taxon>
        <taxon>Polistes</taxon>
    </lineage>
</organism>
<accession>A0ABM1HV43</accession>
<keyword evidence="15" id="KW-1185">Reference proteome</keyword>
<evidence type="ECO:0000256" key="5">
    <source>
        <dbReference type="ARBA" id="ARBA00022448"/>
    </source>
</evidence>
<evidence type="ECO:0000256" key="7">
    <source>
        <dbReference type="ARBA" id="ARBA00022792"/>
    </source>
</evidence>
<keyword evidence="10" id="KW-0472">Membrane</keyword>
<dbReference type="Pfam" id="PF05347">
    <property type="entry name" value="Complex1_LYR"/>
    <property type="match status" value="1"/>
</dbReference>
<evidence type="ECO:0000256" key="3">
    <source>
        <dbReference type="ARBA" id="ARBA00011790"/>
    </source>
</evidence>
<comment type="subcellular location">
    <subcellularLocation>
        <location evidence="1">Mitochondrion inner membrane</location>
        <topology evidence="1">Peripheral membrane protein</topology>
        <orientation evidence="1">Matrix side</orientation>
    </subcellularLocation>
</comment>
<sequence>MASLTVGQVTRSVRPLLSSNHVEARRRVLALYKAWCRQIPIMLHEYDIPYTQKQCLEKVRSEFLRNKYVTDVRVIDLLIIKGQMELQEIVTLWKPTGNLLNHFKDTYNPKPKDFLGKFYAGHE</sequence>
<evidence type="ECO:0000313" key="15">
    <source>
        <dbReference type="Proteomes" id="UP000694924"/>
    </source>
</evidence>